<dbReference type="AlphaFoldDB" id="A0A368L6E4"/>
<dbReference type="RefSeq" id="WP_114401346.1">
    <property type="nucleotide sequence ID" value="NZ_QPGB01000001.1"/>
</dbReference>
<evidence type="ECO:0000313" key="9">
    <source>
        <dbReference type="Proteomes" id="UP000252357"/>
    </source>
</evidence>
<keyword evidence="1" id="KW-0813">Transport</keyword>
<keyword evidence="2" id="KW-1003">Cell membrane</keyword>
<dbReference type="Pfam" id="PF00005">
    <property type="entry name" value="ABC_tran"/>
    <property type="match status" value="1"/>
</dbReference>
<dbReference type="InterPro" id="IPR003439">
    <property type="entry name" value="ABC_transporter-like_ATP-bd"/>
</dbReference>
<evidence type="ECO:0000313" key="8">
    <source>
        <dbReference type="EMBL" id="RCS59196.1"/>
    </source>
</evidence>
<evidence type="ECO:0000256" key="4">
    <source>
        <dbReference type="ARBA" id="ARBA00022840"/>
    </source>
</evidence>
<keyword evidence="3" id="KW-0547">Nucleotide-binding</keyword>
<proteinExistence type="predicted"/>
<organism evidence="8 9">
    <name type="scientific">Parvibium lacunae</name>
    <dbReference type="NCBI Taxonomy" id="1888893"/>
    <lineage>
        <taxon>Bacteria</taxon>
        <taxon>Pseudomonadati</taxon>
        <taxon>Pseudomonadota</taxon>
        <taxon>Betaproteobacteria</taxon>
        <taxon>Burkholderiales</taxon>
        <taxon>Alcaligenaceae</taxon>
        <taxon>Parvibium</taxon>
    </lineage>
</organism>
<dbReference type="PANTHER" id="PTHR42794:SF1">
    <property type="entry name" value="HEMIN IMPORT ATP-BINDING PROTEIN HMUV"/>
    <property type="match status" value="1"/>
</dbReference>
<dbReference type="PROSITE" id="PS00211">
    <property type="entry name" value="ABC_TRANSPORTER_1"/>
    <property type="match status" value="1"/>
</dbReference>
<gene>
    <name evidence="8" type="ORF">DU000_00075</name>
</gene>
<name>A0A368L6E4_9BURK</name>
<dbReference type="PROSITE" id="PS50893">
    <property type="entry name" value="ABC_TRANSPORTER_2"/>
    <property type="match status" value="1"/>
</dbReference>
<dbReference type="Gene3D" id="3.40.50.300">
    <property type="entry name" value="P-loop containing nucleotide triphosphate hydrolases"/>
    <property type="match status" value="1"/>
</dbReference>
<keyword evidence="5" id="KW-1278">Translocase</keyword>
<dbReference type="CDD" id="cd03214">
    <property type="entry name" value="ABC_Iron-Siderophores_B12_Hemin"/>
    <property type="match status" value="1"/>
</dbReference>
<evidence type="ECO:0000256" key="5">
    <source>
        <dbReference type="ARBA" id="ARBA00022967"/>
    </source>
</evidence>
<comment type="function">
    <text evidence="6">Part of the ABC transporter complex HmuTUV involved in hemin import. Responsible for energy coupling to the transport system.</text>
</comment>
<keyword evidence="9" id="KW-1185">Reference proteome</keyword>
<protein>
    <submittedName>
        <fullName evidence="8">ABC transporter ATP-binding protein</fullName>
    </submittedName>
</protein>
<evidence type="ECO:0000256" key="2">
    <source>
        <dbReference type="ARBA" id="ARBA00022475"/>
    </source>
</evidence>
<dbReference type="PANTHER" id="PTHR42794">
    <property type="entry name" value="HEMIN IMPORT ATP-BINDING PROTEIN HMUV"/>
    <property type="match status" value="1"/>
</dbReference>
<evidence type="ECO:0000259" key="7">
    <source>
        <dbReference type="PROSITE" id="PS50893"/>
    </source>
</evidence>
<accession>A0A368L6E4</accession>
<dbReference type="Proteomes" id="UP000252357">
    <property type="component" value="Unassembled WGS sequence"/>
</dbReference>
<evidence type="ECO:0000256" key="3">
    <source>
        <dbReference type="ARBA" id="ARBA00022741"/>
    </source>
</evidence>
<dbReference type="OrthoDB" id="5296765at2"/>
<dbReference type="GO" id="GO:0016887">
    <property type="term" value="F:ATP hydrolysis activity"/>
    <property type="evidence" value="ECO:0007669"/>
    <property type="project" value="InterPro"/>
</dbReference>
<dbReference type="InterPro" id="IPR017871">
    <property type="entry name" value="ABC_transporter-like_CS"/>
</dbReference>
<evidence type="ECO:0000256" key="1">
    <source>
        <dbReference type="ARBA" id="ARBA00022448"/>
    </source>
</evidence>
<dbReference type="GO" id="GO:0005524">
    <property type="term" value="F:ATP binding"/>
    <property type="evidence" value="ECO:0007669"/>
    <property type="project" value="UniProtKB-KW"/>
</dbReference>
<dbReference type="SUPFAM" id="SSF52540">
    <property type="entry name" value="P-loop containing nucleoside triphosphate hydrolases"/>
    <property type="match status" value="1"/>
</dbReference>
<dbReference type="EMBL" id="QPGB01000001">
    <property type="protein sequence ID" value="RCS59196.1"/>
    <property type="molecule type" value="Genomic_DNA"/>
</dbReference>
<dbReference type="SMART" id="SM00382">
    <property type="entry name" value="AAA"/>
    <property type="match status" value="1"/>
</dbReference>
<reference evidence="8 9" key="1">
    <citation type="journal article" date="2018" name="Int. J. Syst. Evol. Microbiol.">
        <title>Parvibium lacunae gen. nov., sp. nov., a new member of the family Alcaligenaceae isolated from a freshwater pond.</title>
        <authorList>
            <person name="Chen W.M."/>
            <person name="Xie P.B."/>
            <person name="Hsu M.Y."/>
            <person name="Sheu S.Y."/>
        </authorList>
    </citation>
    <scope>NUCLEOTIDE SEQUENCE [LARGE SCALE GENOMIC DNA]</scope>
    <source>
        <strain evidence="8 9">KMB9</strain>
    </source>
</reference>
<evidence type="ECO:0000256" key="6">
    <source>
        <dbReference type="ARBA" id="ARBA00037066"/>
    </source>
</evidence>
<sequence>MGGSDAMLAAQNITVRYGERVALQAVNLELTVGWTAIVGPNGAGKSTLLQVLAGLQKPDAGNVYLGQCALPSVSLAARAQQMAWLPQQGEYRPDMSVAECVALGRVAQQGIWAQVLPDDPMVKEALQRLEIADWRSRPLGALSGGERQRVFLARALATDAPILLLDEPTTHLDPQHQIAVVKLCQALAAAGKCVVTVLHDINLALQADQLVVMLDGQIHLKAPPSHPDLAKALASAFAGALTVTTNAERPYVLPNFLS</sequence>
<dbReference type="InterPro" id="IPR003593">
    <property type="entry name" value="AAA+_ATPase"/>
</dbReference>
<keyword evidence="2" id="KW-0472">Membrane</keyword>
<dbReference type="InterPro" id="IPR027417">
    <property type="entry name" value="P-loop_NTPase"/>
</dbReference>
<comment type="caution">
    <text evidence="8">The sequence shown here is derived from an EMBL/GenBank/DDBJ whole genome shotgun (WGS) entry which is preliminary data.</text>
</comment>
<feature type="domain" description="ABC transporter" evidence="7">
    <location>
        <begin position="8"/>
        <end position="240"/>
    </location>
</feature>
<keyword evidence="4 8" id="KW-0067">ATP-binding</keyword>